<dbReference type="InterPro" id="IPR036866">
    <property type="entry name" value="RibonucZ/Hydroxyglut_hydro"/>
</dbReference>
<reference evidence="5 6" key="1">
    <citation type="submission" date="2022-12" db="EMBL/GenBank/DDBJ databases">
        <title>Draft genome sequence of Paenibacillus sp. dW9.</title>
        <authorList>
            <person name="Choi E.-W."/>
            <person name="Kim D.-U."/>
        </authorList>
    </citation>
    <scope>NUCLEOTIDE SEQUENCE [LARGE SCALE GENOMIC DNA]</scope>
    <source>
        <strain evidence="6">dW9</strain>
    </source>
</reference>
<evidence type="ECO:0000313" key="5">
    <source>
        <dbReference type="EMBL" id="MCZ8513278.1"/>
    </source>
</evidence>
<evidence type="ECO:0000313" key="6">
    <source>
        <dbReference type="Proteomes" id="UP001527882"/>
    </source>
</evidence>
<dbReference type="EMBL" id="JAQAGZ010000007">
    <property type="protein sequence ID" value="MCZ8513278.1"/>
    <property type="molecule type" value="Genomic_DNA"/>
</dbReference>
<evidence type="ECO:0000259" key="4">
    <source>
        <dbReference type="SMART" id="SM00849"/>
    </source>
</evidence>
<comment type="catalytic activity">
    <reaction evidence="1">
        <text>3',5'-cyclic CMP + H2O = CMP + H(+)</text>
        <dbReference type="Rhea" id="RHEA:72675"/>
        <dbReference type="ChEBI" id="CHEBI:15377"/>
        <dbReference type="ChEBI" id="CHEBI:15378"/>
        <dbReference type="ChEBI" id="CHEBI:58003"/>
        <dbReference type="ChEBI" id="CHEBI:60377"/>
    </reaction>
    <physiologicalReaction direction="left-to-right" evidence="1">
        <dbReference type="Rhea" id="RHEA:72676"/>
    </physiologicalReaction>
</comment>
<dbReference type="Gene3D" id="3.60.15.10">
    <property type="entry name" value="Ribonuclease Z/Hydroxyacylglutathione hydrolase-like"/>
    <property type="match status" value="1"/>
</dbReference>
<dbReference type="Proteomes" id="UP001527882">
    <property type="component" value="Unassembled WGS sequence"/>
</dbReference>
<dbReference type="SUPFAM" id="SSF56281">
    <property type="entry name" value="Metallo-hydrolase/oxidoreductase"/>
    <property type="match status" value="1"/>
</dbReference>
<sequence length="236" mass="25710">MQIMNRIFQLSGQAYGVSPNAYAVLGDNAVVIIDTGTNQAELTIIEENLAAWGLSDYPISHLLITHSHFDHSGNAHIFSKKGTKIIAGIGDAEGIECGDERTLCYSHEQNFIPCRVDLKVKSGDHIRAAGLNFDVIHLPGHSSGSMAYQLKLDGKTILFTGDSLMQGPDGQPRLGISVAEDFDPEMYLKSLKTLSKLNADAVLGGHFQPCLRHAVLLLRRGYRTGLLKLRTPSITN</sequence>
<name>A0ABT4Q8R8_9BACL</name>
<evidence type="ECO:0000256" key="1">
    <source>
        <dbReference type="ARBA" id="ARBA00034221"/>
    </source>
</evidence>
<evidence type="ECO:0000256" key="3">
    <source>
        <dbReference type="ARBA" id="ARBA00048505"/>
    </source>
</evidence>
<proteinExistence type="predicted"/>
<feature type="domain" description="Metallo-beta-lactamase" evidence="4">
    <location>
        <begin position="18"/>
        <end position="206"/>
    </location>
</feature>
<evidence type="ECO:0000256" key="2">
    <source>
        <dbReference type="ARBA" id="ARBA00034301"/>
    </source>
</evidence>
<comment type="function">
    <text evidence="2">Counteracts the endogenous Pycsar antiviral defense system. Phosphodiesterase that enables metal-dependent hydrolysis of host cyclic nucleotide Pycsar defense signals such as cCMP and cUMP.</text>
</comment>
<keyword evidence="6" id="KW-1185">Reference proteome</keyword>
<comment type="catalytic activity">
    <reaction evidence="3">
        <text>3',5'-cyclic UMP + H2O = UMP + H(+)</text>
        <dbReference type="Rhea" id="RHEA:70575"/>
        <dbReference type="ChEBI" id="CHEBI:15377"/>
        <dbReference type="ChEBI" id="CHEBI:15378"/>
        <dbReference type="ChEBI" id="CHEBI:57865"/>
        <dbReference type="ChEBI" id="CHEBI:184387"/>
    </reaction>
    <physiologicalReaction direction="left-to-right" evidence="3">
        <dbReference type="Rhea" id="RHEA:70576"/>
    </physiologicalReaction>
</comment>
<dbReference type="RefSeq" id="WP_269881769.1">
    <property type="nucleotide sequence ID" value="NZ_JAQAGZ010000007.1"/>
</dbReference>
<dbReference type="PANTHER" id="PTHR42951">
    <property type="entry name" value="METALLO-BETA-LACTAMASE DOMAIN-CONTAINING"/>
    <property type="match status" value="1"/>
</dbReference>
<dbReference type="SMART" id="SM00849">
    <property type="entry name" value="Lactamase_B"/>
    <property type="match status" value="1"/>
</dbReference>
<dbReference type="InterPro" id="IPR001279">
    <property type="entry name" value="Metallo-B-lactamas"/>
</dbReference>
<accession>A0ABT4Q8R8</accession>
<comment type="caution">
    <text evidence="5">The sequence shown here is derived from an EMBL/GenBank/DDBJ whole genome shotgun (WGS) entry which is preliminary data.</text>
</comment>
<gene>
    <name evidence="5" type="ORF">O9H85_12755</name>
</gene>
<protein>
    <submittedName>
        <fullName evidence="5">MBL fold metallo-hydrolase</fullName>
    </submittedName>
</protein>
<organism evidence="5 6">
    <name type="scientific">Paenibacillus gyeongsangnamensis</name>
    <dbReference type="NCBI Taxonomy" id="3388067"/>
    <lineage>
        <taxon>Bacteria</taxon>
        <taxon>Bacillati</taxon>
        <taxon>Bacillota</taxon>
        <taxon>Bacilli</taxon>
        <taxon>Bacillales</taxon>
        <taxon>Paenibacillaceae</taxon>
        <taxon>Paenibacillus</taxon>
    </lineage>
</organism>
<dbReference type="Pfam" id="PF00753">
    <property type="entry name" value="Lactamase_B"/>
    <property type="match status" value="1"/>
</dbReference>
<dbReference type="InterPro" id="IPR050855">
    <property type="entry name" value="NDM-1-like"/>
</dbReference>
<dbReference type="PANTHER" id="PTHR42951:SF4">
    <property type="entry name" value="ACYL-COENZYME A THIOESTERASE MBLAC2"/>
    <property type="match status" value="1"/>
</dbReference>